<dbReference type="GeneID" id="60697990"/>
<sequence>MSTTVDTYVRARIDTNTKERAGSGQGPEIRQCGRSDGGFACGRLTAPPFKTALPVLQGQLVHSLGGIL</sequence>
<dbReference type="EMBL" id="CP045571">
    <property type="protein sequence ID" value="QFX95111.1"/>
    <property type="molecule type" value="Genomic_DNA"/>
</dbReference>
<dbReference type="RefSeq" id="WP_031571694.1">
    <property type="nucleotide sequence ID" value="NZ_CP045571.1"/>
</dbReference>
<evidence type="ECO:0000313" key="1">
    <source>
        <dbReference type="EMBL" id="QFX95111.1"/>
    </source>
</evidence>
<dbReference type="AlphaFoldDB" id="A0A5P9XMA3"/>
<gene>
    <name evidence="1" type="ORF">GCD22_00613</name>
</gene>
<organism evidence="1 2">
    <name type="scientific">Acidithiobacillus thiooxidans ATCC 19377</name>
    <dbReference type="NCBI Taxonomy" id="637390"/>
    <lineage>
        <taxon>Bacteria</taxon>
        <taxon>Pseudomonadati</taxon>
        <taxon>Pseudomonadota</taxon>
        <taxon>Acidithiobacillia</taxon>
        <taxon>Acidithiobacillales</taxon>
        <taxon>Acidithiobacillaceae</taxon>
        <taxon>Acidithiobacillus</taxon>
    </lineage>
</organism>
<dbReference type="Proteomes" id="UP000363590">
    <property type="component" value="Chromosome"/>
</dbReference>
<protein>
    <submittedName>
        <fullName evidence="1">Uncharacterized protein</fullName>
    </submittedName>
</protein>
<dbReference type="KEGG" id="atx:GCD22_00613"/>
<evidence type="ECO:0000313" key="2">
    <source>
        <dbReference type="Proteomes" id="UP000363590"/>
    </source>
</evidence>
<proteinExistence type="predicted"/>
<name>A0A5P9XMA3_ACITH</name>
<accession>A0A5P9XMA3</accession>
<reference evidence="1 2" key="1">
    <citation type="submission" date="2019-10" db="EMBL/GenBank/DDBJ databases">
        <authorList>
            <person name="Wang R."/>
        </authorList>
    </citation>
    <scope>NUCLEOTIDE SEQUENCE [LARGE SCALE GENOMIC DNA]</scope>
    <source>
        <strain evidence="1 2">ATCC 19377</strain>
    </source>
</reference>